<protein>
    <submittedName>
        <fullName evidence="1">Uncharacterized protein</fullName>
    </submittedName>
</protein>
<gene>
    <name evidence="1" type="ORF">MAG551_01253</name>
</gene>
<dbReference type="Proteomes" id="UP000722750">
    <property type="component" value="Unassembled WGS sequence"/>
</dbReference>
<proteinExistence type="predicted"/>
<comment type="caution">
    <text evidence="1">The sequence shown here is derived from an EMBL/GenBank/DDBJ whole genome shotgun (WGS) entry which is preliminary data.</text>
</comment>
<dbReference type="EMBL" id="JAANXD010000052">
    <property type="protein sequence ID" value="MBS1258200.1"/>
    <property type="molecule type" value="Genomic_DNA"/>
</dbReference>
<organism evidence="1 2">
    <name type="scientific">Candidatus Scalindua arabica</name>
    <dbReference type="NCBI Taxonomy" id="1127984"/>
    <lineage>
        <taxon>Bacteria</taxon>
        <taxon>Pseudomonadati</taxon>
        <taxon>Planctomycetota</taxon>
        <taxon>Candidatus Brocadiia</taxon>
        <taxon>Candidatus Brocadiales</taxon>
        <taxon>Candidatus Scalinduaceae</taxon>
        <taxon>Candidatus Scalindua</taxon>
    </lineage>
</organism>
<evidence type="ECO:0000313" key="1">
    <source>
        <dbReference type="EMBL" id="MBS1258200.1"/>
    </source>
</evidence>
<reference evidence="1" key="1">
    <citation type="journal article" date="2021" name="ISME J.">
        <title>Fine-scale metabolic discontinuity in a stratified prokaryote microbiome of a Red Sea deep halocline.</title>
        <authorList>
            <person name="Michoud G."/>
            <person name="Ngugi D.K."/>
            <person name="Barozzi A."/>
            <person name="Merlino G."/>
            <person name="Calleja M.L."/>
            <person name="Delgado-Huertas A."/>
            <person name="Moran X.A.G."/>
            <person name="Daffonchio D."/>
        </authorList>
    </citation>
    <scope>NUCLEOTIDE SEQUENCE</scope>
    <source>
        <strain evidence="1">SuakinDeep_MAG55_1</strain>
    </source>
</reference>
<name>A0A941W249_9BACT</name>
<sequence>MAEYRAMTGFQDLHLSHSPIVSLYTKRPITEEIFSSIRYVSEIEEVGYELIRSNGIVSKKGKKGSSLLLT</sequence>
<dbReference type="AlphaFoldDB" id="A0A941W249"/>
<accession>A0A941W249</accession>
<evidence type="ECO:0000313" key="2">
    <source>
        <dbReference type="Proteomes" id="UP000722750"/>
    </source>
</evidence>